<dbReference type="EMBL" id="CP033148">
    <property type="protein sequence ID" value="AYO41512.1"/>
    <property type="molecule type" value="Genomic_DNA"/>
</dbReference>
<sequence>MSAVRSAAHPPVRLVPISPAALQPPSAVVKMNCPPALQYRTQLFSLSLYPLHARIDQPRQNRMPPVLGPPWLPFPPSPDTHNARHIRRYRELMYDIEHKTPRLYASILISKKRVHKHAVVRNRCRTRLMAALQQLIRREKDMPVHSLHAYIFFGTSYLFSAESVVIEQEVRRALLAVGSKALRLTARHPSRSKPL</sequence>
<dbReference type="Proteomes" id="UP000269793">
    <property type="component" value="Chromosome I"/>
</dbReference>
<organism evidence="1 2">
    <name type="scientific">Malassezia restricta (strain ATCC 96810 / NBRC 103918 / CBS 7877)</name>
    <name type="common">Seborrheic dermatitis infection agent</name>
    <dbReference type="NCBI Taxonomy" id="425264"/>
    <lineage>
        <taxon>Eukaryota</taxon>
        <taxon>Fungi</taxon>
        <taxon>Dikarya</taxon>
        <taxon>Basidiomycota</taxon>
        <taxon>Ustilaginomycotina</taxon>
        <taxon>Malasseziomycetes</taxon>
        <taxon>Malasseziales</taxon>
        <taxon>Malasseziaceae</taxon>
        <taxon>Malassezia</taxon>
    </lineage>
</organism>
<name>A0A3G2S2I4_MALR7</name>
<evidence type="ECO:0000313" key="2">
    <source>
        <dbReference type="Proteomes" id="UP000269793"/>
    </source>
</evidence>
<evidence type="ECO:0000313" key="1">
    <source>
        <dbReference type="EMBL" id="AYO41512.1"/>
    </source>
</evidence>
<reference evidence="1 2" key="1">
    <citation type="submission" date="2018-10" db="EMBL/GenBank/DDBJ databases">
        <title>Complete genome sequence of Malassezia restricta CBS 7877.</title>
        <authorList>
            <person name="Morand S.C."/>
            <person name="Bertignac M."/>
            <person name="Iltis A."/>
            <person name="Kolder I."/>
            <person name="Pirovano W."/>
            <person name="Jourdain R."/>
            <person name="Clavaud C."/>
        </authorList>
    </citation>
    <scope>NUCLEOTIDE SEQUENCE [LARGE SCALE GENOMIC DNA]</scope>
    <source>
        <strain evidence="1 2">CBS 7877</strain>
    </source>
</reference>
<proteinExistence type="predicted"/>
<dbReference type="OrthoDB" id="3365574at2759"/>
<accession>A0A3G2S2I4</accession>
<keyword evidence="2" id="KW-1185">Reference proteome</keyword>
<gene>
    <name evidence="1" type="ORF">DNF11_0562</name>
</gene>
<dbReference type="AlphaFoldDB" id="A0A3G2S2I4"/>
<dbReference type="VEuPathDB" id="FungiDB:DNF11_0562"/>
<protein>
    <submittedName>
        <fullName evidence="1">Uncharacterized protein</fullName>
    </submittedName>
</protein>
<dbReference type="STRING" id="425264.A0A3G2S2I4"/>